<dbReference type="RefSeq" id="WP_377355593.1">
    <property type="nucleotide sequence ID" value="NZ_JBHTCM010000004.1"/>
</dbReference>
<keyword evidence="4" id="KW-0449">Lipoprotein</keyword>
<evidence type="ECO:0000256" key="3">
    <source>
        <dbReference type="SAM" id="MobiDB-lite"/>
    </source>
</evidence>
<dbReference type="EMBL" id="JBHTCM010000004">
    <property type="protein sequence ID" value="MFC7331674.1"/>
    <property type="molecule type" value="Genomic_DNA"/>
</dbReference>
<sequence>MSEVPSVPPFRTVLRSALLASALGVFLTATPGPDGAARAEQWAPRTSPIVPVPTAPVPPAGRAPVGAEEDVNDPLEPVNRGIFWFNEAFDVVLFRPLAEIYRAVVPDPMQVGVRNVLQNLRAPLDLTNQILQGDWDGAGTVTKRFVINSTVGLAGLIDVAAKNGLPYEYESFDQTLAVWGVPEGPYIVLPLLGPSSLRDGPALFAESWADPVARLADGTDREWINYTRIGLVAIDARASYIEVVDDLRANSFDYYAARRSLYRQQRNGLIRDGRSDPNQFPEIPDYD</sequence>
<dbReference type="Pfam" id="PF04333">
    <property type="entry name" value="MlaA"/>
    <property type="match status" value="1"/>
</dbReference>
<dbReference type="InterPro" id="IPR007428">
    <property type="entry name" value="MlaA"/>
</dbReference>
<keyword evidence="5" id="KW-1185">Reference proteome</keyword>
<proteinExistence type="inferred from homology"/>
<dbReference type="PANTHER" id="PTHR30035:SF3">
    <property type="entry name" value="INTERMEMBRANE PHOSPHOLIPID TRANSPORT SYSTEM LIPOPROTEIN MLAA"/>
    <property type="match status" value="1"/>
</dbReference>
<feature type="region of interest" description="Disordered" evidence="3">
    <location>
        <begin position="268"/>
        <end position="287"/>
    </location>
</feature>
<evidence type="ECO:0000313" key="5">
    <source>
        <dbReference type="Proteomes" id="UP001596456"/>
    </source>
</evidence>
<comment type="similarity">
    <text evidence="1">Belongs to the MlaA family.</text>
</comment>
<dbReference type="PANTHER" id="PTHR30035">
    <property type="entry name" value="LIPOPROTEIN VACJ-RELATED"/>
    <property type="match status" value="1"/>
</dbReference>
<name>A0ABW2KQH1_9PROT</name>
<reference evidence="5" key="1">
    <citation type="journal article" date="2019" name="Int. J. Syst. Evol. Microbiol.">
        <title>The Global Catalogue of Microorganisms (GCM) 10K type strain sequencing project: providing services to taxonomists for standard genome sequencing and annotation.</title>
        <authorList>
            <consortium name="The Broad Institute Genomics Platform"/>
            <consortium name="The Broad Institute Genome Sequencing Center for Infectious Disease"/>
            <person name="Wu L."/>
            <person name="Ma J."/>
        </authorList>
    </citation>
    <scope>NUCLEOTIDE SEQUENCE [LARGE SCALE GENOMIC DNA]</scope>
    <source>
        <strain evidence="5">CGMCC 1.16275</strain>
    </source>
</reference>
<keyword evidence="2" id="KW-0732">Signal</keyword>
<evidence type="ECO:0000256" key="1">
    <source>
        <dbReference type="ARBA" id="ARBA00010634"/>
    </source>
</evidence>
<organism evidence="4 5">
    <name type="scientific">Rhodocista pekingensis</name>
    <dbReference type="NCBI Taxonomy" id="201185"/>
    <lineage>
        <taxon>Bacteria</taxon>
        <taxon>Pseudomonadati</taxon>
        <taxon>Pseudomonadota</taxon>
        <taxon>Alphaproteobacteria</taxon>
        <taxon>Rhodospirillales</taxon>
        <taxon>Azospirillaceae</taxon>
        <taxon>Rhodocista</taxon>
    </lineage>
</organism>
<gene>
    <name evidence="4" type="ORF">ACFQPS_00735</name>
</gene>
<dbReference type="PRINTS" id="PR01805">
    <property type="entry name" value="VACJLIPOPROT"/>
</dbReference>
<dbReference type="Proteomes" id="UP001596456">
    <property type="component" value="Unassembled WGS sequence"/>
</dbReference>
<accession>A0ABW2KQH1</accession>
<evidence type="ECO:0000256" key="2">
    <source>
        <dbReference type="ARBA" id="ARBA00022729"/>
    </source>
</evidence>
<comment type="caution">
    <text evidence="4">The sequence shown here is derived from an EMBL/GenBank/DDBJ whole genome shotgun (WGS) entry which is preliminary data.</text>
</comment>
<protein>
    <submittedName>
        <fullName evidence="4">VacJ family lipoprotein</fullName>
    </submittedName>
</protein>
<evidence type="ECO:0000313" key="4">
    <source>
        <dbReference type="EMBL" id="MFC7331674.1"/>
    </source>
</evidence>